<dbReference type="SUPFAM" id="SSF50494">
    <property type="entry name" value="Trypsin-like serine proteases"/>
    <property type="match status" value="1"/>
</dbReference>
<dbReference type="InterPro" id="IPR043504">
    <property type="entry name" value="Peptidase_S1_PA_chymotrypsin"/>
</dbReference>
<dbReference type="AlphaFoldDB" id="A0A9J7DZD5"/>
<gene>
    <name evidence="9" type="primary">LOC111352703</name>
</gene>
<feature type="signal peptide" evidence="6">
    <location>
        <begin position="1"/>
        <end position="18"/>
    </location>
</feature>
<evidence type="ECO:0000256" key="1">
    <source>
        <dbReference type="ARBA" id="ARBA00007664"/>
    </source>
</evidence>
<evidence type="ECO:0000259" key="7">
    <source>
        <dbReference type="PROSITE" id="PS50240"/>
    </source>
</evidence>
<keyword evidence="6" id="KW-0732">Signal</keyword>
<keyword evidence="8" id="KW-1185">Reference proteome</keyword>
<dbReference type="KEGG" id="sliu:111352703"/>
<evidence type="ECO:0000256" key="2">
    <source>
        <dbReference type="ARBA" id="ARBA00022670"/>
    </source>
</evidence>
<dbReference type="Pfam" id="PF00089">
    <property type="entry name" value="Trypsin"/>
    <property type="match status" value="1"/>
</dbReference>
<dbReference type="GO" id="GO:0004252">
    <property type="term" value="F:serine-type endopeptidase activity"/>
    <property type="evidence" value="ECO:0007669"/>
    <property type="project" value="InterPro"/>
</dbReference>
<dbReference type="InterPro" id="IPR009003">
    <property type="entry name" value="Peptidase_S1_PA"/>
</dbReference>
<dbReference type="InterPro" id="IPR050430">
    <property type="entry name" value="Peptidase_S1"/>
</dbReference>
<dbReference type="Proteomes" id="UP000301870">
    <property type="component" value="Chromosome 15"/>
</dbReference>
<dbReference type="InterPro" id="IPR001254">
    <property type="entry name" value="Trypsin_dom"/>
</dbReference>
<organism evidence="8 9">
    <name type="scientific">Spodoptera litura</name>
    <name type="common">Asian cotton leafworm</name>
    <dbReference type="NCBI Taxonomy" id="69820"/>
    <lineage>
        <taxon>Eukaryota</taxon>
        <taxon>Metazoa</taxon>
        <taxon>Ecdysozoa</taxon>
        <taxon>Arthropoda</taxon>
        <taxon>Hexapoda</taxon>
        <taxon>Insecta</taxon>
        <taxon>Pterygota</taxon>
        <taxon>Neoptera</taxon>
        <taxon>Endopterygota</taxon>
        <taxon>Lepidoptera</taxon>
        <taxon>Glossata</taxon>
        <taxon>Ditrysia</taxon>
        <taxon>Noctuoidea</taxon>
        <taxon>Noctuidae</taxon>
        <taxon>Amphipyrinae</taxon>
        <taxon>Spodoptera</taxon>
    </lineage>
</organism>
<feature type="domain" description="Peptidase S1" evidence="7">
    <location>
        <begin position="31"/>
        <end position="258"/>
    </location>
</feature>
<dbReference type="GO" id="GO:0006508">
    <property type="term" value="P:proteolysis"/>
    <property type="evidence" value="ECO:0007669"/>
    <property type="project" value="UniProtKB-KW"/>
</dbReference>
<evidence type="ECO:0000256" key="6">
    <source>
        <dbReference type="SAM" id="SignalP"/>
    </source>
</evidence>
<evidence type="ECO:0000256" key="5">
    <source>
        <dbReference type="ARBA" id="ARBA00023157"/>
    </source>
</evidence>
<dbReference type="PANTHER" id="PTHR24276">
    <property type="entry name" value="POLYSERASE-RELATED"/>
    <property type="match status" value="1"/>
</dbReference>
<dbReference type="CDD" id="cd00190">
    <property type="entry name" value="Tryp_SPc"/>
    <property type="match status" value="1"/>
</dbReference>
<dbReference type="PROSITE" id="PS50240">
    <property type="entry name" value="TRYPSIN_DOM"/>
    <property type="match status" value="1"/>
</dbReference>
<keyword evidence="2" id="KW-0645">Protease</keyword>
<evidence type="ECO:0000313" key="9">
    <source>
        <dbReference type="RefSeq" id="XP_022821086.1"/>
    </source>
</evidence>
<dbReference type="InterPro" id="IPR001314">
    <property type="entry name" value="Peptidase_S1A"/>
</dbReference>
<keyword evidence="5" id="KW-1015">Disulfide bond</keyword>
<dbReference type="PRINTS" id="PR00722">
    <property type="entry name" value="CHYMOTRYPSIN"/>
</dbReference>
<accession>A0A9J7DZD5</accession>
<evidence type="ECO:0000256" key="3">
    <source>
        <dbReference type="ARBA" id="ARBA00022801"/>
    </source>
</evidence>
<reference evidence="9" key="1">
    <citation type="submission" date="2025-08" db="UniProtKB">
        <authorList>
            <consortium name="RefSeq"/>
        </authorList>
    </citation>
    <scope>IDENTIFICATION</scope>
    <source>
        <strain evidence="9">Ishihara</strain>
        <tissue evidence="9">Whole body</tissue>
    </source>
</reference>
<proteinExistence type="inferred from homology"/>
<dbReference type="GeneID" id="111352703"/>
<dbReference type="RefSeq" id="XP_022821086.1">
    <property type="nucleotide sequence ID" value="XM_022965318.1"/>
</dbReference>
<dbReference type="Gene3D" id="2.40.10.10">
    <property type="entry name" value="Trypsin-like serine proteases"/>
    <property type="match status" value="1"/>
</dbReference>
<dbReference type="SMART" id="SM00020">
    <property type="entry name" value="Tryp_SPc"/>
    <property type="match status" value="1"/>
</dbReference>
<comment type="similarity">
    <text evidence="1">Belongs to the peptidase S1 family.</text>
</comment>
<protein>
    <submittedName>
        <fullName evidence="9">Granzyme B-like</fullName>
    </submittedName>
</protein>
<feature type="chain" id="PRO_5039907339" evidence="6">
    <location>
        <begin position="19"/>
        <end position="283"/>
    </location>
</feature>
<dbReference type="OrthoDB" id="7726766at2759"/>
<keyword evidence="3" id="KW-0378">Hydrolase</keyword>
<evidence type="ECO:0000256" key="4">
    <source>
        <dbReference type="ARBA" id="ARBA00022825"/>
    </source>
</evidence>
<name>A0A9J7DZD5_SPOLT</name>
<sequence length="283" mass="32470">MIVLFLTWLLNSLHHVEPYRYRPENAMARSFYGANNAPTKYFANINEIPFHVLIVYSKFYCSGTLVRSKIVMTVASCLNLDKFKKLVVKLGVESITGHGQVIPVIDIKIHEYYKYMGRIDNDIALLMLQEHVLFSPIVKKAVLVEPEIVLGHGFTIEVSGWGNTNLPQTYVNQLLWTEMVIIEKQECAKYYKHLLTPSNFCAKYPPERRLSDNGGPAVYDRQVVVGMLSYGGSSTEEPHIAIFSNISYFNRWITLNTKRFLEKYCVPKADPYEYYVVSDTNTS</sequence>
<keyword evidence="4" id="KW-0720">Serine protease</keyword>
<evidence type="ECO:0000313" key="8">
    <source>
        <dbReference type="Proteomes" id="UP000301870"/>
    </source>
</evidence>
<dbReference type="PANTHER" id="PTHR24276:SF98">
    <property type="entry name" value="FI18310P1-RELATED"/>
    <property type="match status" value="1"/>
</dbReference>